<dbReference type="OrthoDB" id="2168472at2"/>
<organism evidence="2 3">
    <name type="scientific">Jeotgalibaca dankookensis</name>
    <dbReference type="NCBI Taxonomy" id="708126"/>
    <lineage>
        <taxon>Bacteria</taxon>
        <taxon>Bacillati</taxon>
        <taxon>Bacillota</taxon>
        <taxon>Bacilli</taxon>
        <taxon>Lactobacillales</taxon>
        <taxon>Carnobacteriaceae</taxon>
        <taxon>Jeotgalibaca</taxon>
    </lineage>
</organism>
<reference evidence="2 3" key="1">
    <citation type="journal article" date="2014" name="Int. J. Syst. Evol. Microbiol.">
        <title>Jeotgalibaca dankookensis gen. nov., sp. nov., a member of the family Carnobacteriaceae, isolated from seujeot (Korean traditional food).</title>
        <authorList>
            <person name="Lee D.G."/>
            <person name="Trujillo M.E."/>
            <person name="Kang H."/>
            <person name="Ahn T.Y."/>
        </authorList>
    </citation>
    <scope>NUCLEOTIDE SEQUENCE [LARGE SCALE GENOMIC DNA]</scope>
    <source>
        <strain evidence="2 3">EX-07</strain>
    </source>
</reference>
<dbReference type="RefSeq" id="WP_149025704.1">
    <property type="nucleotide sequence ID" value="NZ_BBYN01000005.1"/>
</dbReference>
<evidence type="ECO:0008006" key="4">
    <source>
        <dbReference type="Google" id="ProtNLM"/>
    </source>
</evidence>
<dbReference type="STRING" id="708126.BW727_100224"/>
<dbReference type="EMBL" id="CP019728">
    <property type="protein sequence ID" value="AQS52632.1"/>
    <property type="molecule type" value="Genomic_DNA"/>
</dbReference>
<feature type="signal peptide" evidence="1">
    <location>
        <begin position="1"/>
        <end position="19"/>
    </location>
</feature>
<proteinExistence type="predicted"/>
<gene>
    <name evidence="2" type="ORF">BW727_100224</name>
</gene>
<accession>A0A1S6IM59</accession>
<dbReference type="PROSITE" id="PS51257">
    <property type="entry name" value="PROKAR_LIPOPROTEIN"/>
    <property type="match status" value="1"/>
</dbReference>
<protein>
    <recommendedName>
        <fullName evidence="4">DUF3221 domain-containing protein</fullName>
    </recommendedName>
</protein>
<sequence>MKKRIMFSLMGLLFLTACGNTSDTPEMESSAVNMNQEEVLYQGMVAEVLENGLLVSELNPIDREDAAGFSEVILLMEDTSAYSDLQVDDLVEVTLIANAPTTMSIPPQIPGNAIIKIEAVK</sequence>
<feature type="chain" id="PRO_5038973500" description="DUF3221 domain-containing protein" evidence="1">
    <location>
        <begin position="20"/>
        <end position="121"/>
    </location>
</feature>
<dbReference type="KEGG" id="jda:BW727_100224"/>
<name>A0A1S6IM59_9LACT</name>
<evidence type="ECO:0000313" key="2">
    <source>
        <dbReference type="EMBL" id="AQS52632.1"/>
    </source>
</evidence>
<keyword evidence="3" id="KW-1185">Reference proteome</keyword>
<dbReference type="AlphaFoldDB" id="A0A1S6IM59"/>
<evidence type="ECO:0000256" key="1">
    <source>
        <dbReference type="SAM" id="SignalP"/>
    </source>
</evidence>
<keyword evidence="1" id="KW-0732">Signal</keyword>
<evidence type="ECO:0000313" key="3">
    <source>
        <dbReference type="Proteomes" id="UP000188993"/>
    </source>
</evidence>
<dbReference type="Proteomes" id="UP000188993">
    <property type="component" value="Chromosome"/>
</dbReference>